<protein>
    <submittedName>
        <fullName evidence="4">Uncharacterized protein</fullName>
    </submittedName>
</protein>
<reference evidence="4 5" key="1">
    <citation type="journal article" date="2013" name="PLoS ONE">
        <title>Genomic and secretomic analyses reveal unique features of the lignocellulolytic enzyme system of Penicillium decumbens.</title>
        <authorList>
            <person name="Liu G."/>
            <person name="Zhang L."/>
            <person name="Wei X."/>
            <person name="Zou G."/>
            <person name="Qin Y."/>
            <person name="Ma L."/>
            <person name="Li J."/>
            <person name="Zheng H."/>
            <person name="Wang S."/>
            <person name="Wang C."/>
            <person name="Xun L."/>
            <person name="Zhao G.-P."/>
            <person name="Zhou Z."/>
            <person name="Qu Y."/>
        </authorList>
    </citation>
    <scope>NUCLEOTIDE SEQUENCE [LARGE SCALE GENOMIC DNA]</scope>
    <source>
        <strain evidence="5">114-2 / CGMCC 5302</strain>
    </source>
</reference>
<feature type="compositionally biased region" description="Basic and acidic residues" evidence="1">
    <location>
        <begin position="196"/>
        <end position="211"/>
    </location>
</feature>
<name>S7ZNB3_PENO1</name>
<dbReference type="PANTHER" id="PTHR31862:SF1">
    <property type="entry name" value="UPF0261 DOMAIN PROTEIN (AFU_ORTHOLOGUE AFUA_1G10120)"/>
    <property type="match status" value="1"/>
</dbReference>
<dbReference type="InterPro" id="IPR051353">
    <property type="entry name" value="Tobamovirus_resist_UPF0261"/>
</dbReference>
<dbReference type="Gene3D" id="3.40.50.12020">
    <property type="entry name" value="Uncharacterised protein family UPF0261, NN domain"/>
    <property type="match status" value="1"/>
</dbReference>
<dbReference type="PANTHER" id="PTHR31862">
    <property type="entry name" value="UPF0261 DOMAIN PROTEIN (AFU_ORTHOLOGUE AFUA_1G10120)"/>
    <property type="match status" value="1"/>
</dbReference>
<dbReference type="Proteomes" id="UP000019376">
    <property type="component" value="Unassembled WGS sequence"/>
</dbReference>
<dbReference type="Pfam" id="PF06792">
    <property type="entry name" value="UPF0261"/>
    <property type="match status" value="1"/>
</dbReference>
<proteinExistence type="predicted"/>
<evidence type="ECO:0000256" key="1">
    <source>
        <dbReference type="SAM" id="MobiDB-lite"/>
    </source>
</evidence>
<dbReference type="PhylomeDB" id="S7ZNB3"/>
<dbReference type="STRING" id="933388.S7ZNB3"/>
<sequence length="498" mass="53169">MAPTTPTILVLGTCDTKLSELLYTKSQIEKYVPCTVQIMDIGRSATSHELITFTQDIYTSHFTSLKRPTVEIESLDRSKYIDTLAPYACSFVADLFAENKLHAILGIGGSCGTALATQVMRDALPVGFPKLMVSTMASGDVGPYVGQTDVTMMYSVVDIAGRNRLLERVLGNAAGAIVGMAKVYFDDLVSKSTPTRPDDQPHAVSDEKTHSTDSNQSQPESQSQSDPVRIGITMFGVTTPAATTARHRLEAILPNCEIYIFHATGSGGKAMERLISEHQLDAVLDLTTAEIADHVVGGVLSAGPSRLCAATKRNIPRVLSLGACDMINFGPPESIPSAFATGSNLNLDSAPGSSSSPGSASASASASGPPPGAQQERVFHRHNPTVTLMRTTSDECVQIAKCIATNLLEGNAGWDEDCRTKVILPLGGLSLLDTPDQPFWDPKADHALFSTLEDELRGSEIAVVRDERPINDPGFATAAADLLGDLIHQSRRARESEE</sequence>
<feature type="region of interest" description="Disordered" evidence="1">
    <location>
        <begin position="192"/>
        <end position="229"/>
    </location>
</feature>
<accession>S7ZNB3</accession>
<dbReference type="Gene3D" id="3.40.50.12030">
    <property type="entry name" value="Uncharacterised protein family UPF0261, NC domain"/>
    <property type="match status" value="1"/>
</dbReference>
<evidence type="ECO:0000259" key="2">
    <source>
        <dbReference type="Pfam" id="PF06792"/>
    </source>
</evidence>
<feature type="domain" description="UPF0261" evidence="3">
    <location>
        <begin position="372"/>
        <end position="485"/>
    </location>
</feature>
<dbReference type="HOGENOM" id="CLU_036813_1_0_1"/>
<dbReference type="CDD" id="cd15488">
    <property type="entry name" value="Tm-1-like"/>
    <property type="match status" value="1"/>
</dbReference>
<feature type="domain" description="UPF0261" evidence="2">
    <location>
        <begin position="6"/>
        <end position="184"/>
    </location>
</feature>
<feature type="compositionally biased region" description="Low complexity" evidence="1">
    <location>
        <begin position="214"/>
        <end position="225"/>
    </location>
</feature>
<evidence type="ECO:0000313" key="5">
    <source>
        <dbReference type="Proteomes" id="UP000019376"/>
    </source>
</evidence>
<dbReference type="OrthoDB" id="10264588at2759"/>
<dbReference type="AlphaFoldDB" id="S7ZNB3"/>
<evidence type="ECO:0000259" key="3">
    <source>
        <dbReference type="Pfam" id="PF23189"/>
    </source>
</evidence>
<evidence type="ECO:0000313" key="4">
    <source>
        <dbReference type="EMBL" id="EPS32170.1"/>
    </source>
</evidence>
<dbReference type="InterPro" id="IPR044122">
    <property type="entry name" value="UPF0261_N"/>
</dbReference>
<feature type="domain" description="UPF0261" evidence="3">
    <location>
        <begin position="229"/>
        <end position="340"/>
    </location>
</feature>
<organism evidence="4 5">
    <name type="scientific">Penicillium oxalicum (strain 114-2 / CGMCC 5302)</name>
    <name type="common">Penicillium decumbens</name>
    <dbReference type="NCBI Taxonomy" id="933388"/>
    <lineage>
        <taxon>Eukaryota</taxon>
        <taxon>Fungi</taxon>
        <taxon>Dikarya</taxon>
        <taxon>Ascomycota</taxon>
        <taxon>Pezizomycotina</taxon>
        <taxon>Eurotiomycetes</taxon>
        <taxon>Eurotiomycetidae</taxon>
        <taxon>Eurotiales</taxon>
        <taxon>Aspergillaceae</taxon>
        <taxon>Penicillium</taxon>
    </lineage>
</organism>
<dbReference type="InterPro" id="IPR056778">
    <property type="entry name" value="UPF0261_C"/>
</dbReference>
<dbReference type="eggNOG" id="ENOG502QT37">
    <property type="taxonomic scope" value="Eukaryota"/>
</dbReference>
<dbReference type="Pfam" id="PF23189">
    <property type="entry name" value="UPF0261_C"/>
    <property type="match status" value="2"/>
</dbReference>
<dbReference type="EMBL" id="KB644414">
    <property type="protein sequence ID" value="EPS32170.1"/>
    <property type="molecule type" value="Genomic_DNA"/>
</dbReference>
<gene>
    <name evidence="4" type="ORF">PDE_07130</name>
</gene>
<keyword evidence="5" id="KW-1185">Reference proteome</keyword>
<feature type="region of interest" description="Disordered" evidence="1">
    <location>
        <begin position="346"/>
        <end position="376"/>
    </location>
</feature>
<feature type="compositionally biased region" description="Low complexity" evidence="1">
    <location>
        <begin position="349"/>
        <end position="367"/>
    </location>
</feature>